<dbReference type="EMBL" id="AUSU01001065">
    <property type="protein sequence ID" value="EPS71909.1"/>
    <property type="molecule type" value="Genomic_DNA"/>
</dbReference>
<dbReference type="FunFam" id="1.20.5.110:FF:000003">
    <property type="entry name" value="60S ribosomal protein L13"/>
    <property type="match status" value="1"/>
</dbReference>
<name>S8CX13_9LAMI</name>
<keyword evidence="3 4" id="KW-0687">Ribonucleoprotein</keyword>
<feature type="region of interest" description="Disordered" evidence="5">
    <location>
        <begin position="186"/>
        <end position="207"/>
    </location>
</feature>
<dbReference type="Pfam" id="PF01294">
    <property type="entry name" value="Ribosomal_L13e"/>
    <property type="match status" value="1"/>
</dbReference>
<reference evidence="6 7" key="1">
    <citation type="journal article" date="2013" name="BMC Genomics">
        <title>The miniature genome of a carnivorous plant Genlisea aurea contains a low number of genes and short non-coding sequences.</title>
        <authorList>
            <person name="Leushkin E.V."/>
            <person name="Sutormin R.A."/>
            <person name="Nabieva E.R."/>
            <person name="Penin A.A."/>
            <person name="Kondrashov A.S."/>
            <person name="Logacheva M.D."/>
        </authorList>
    </citation>
    <scope>NUCLEOTIDE SEQUENCE [LARGE SCALE GENOMIC DNA]</scope>
</reference>
<evidence type="ECO:0000256" key="5">
    <source>
        <dbReference type="SAM" id="MobiDB-lite"/>
    </source>
</evidence>
<dbReference type="GO" id="GO:0003723">
    <property type="term" value="F:RNA binding"/>
    <property type="evidence" value="ECO:0007669"/>
    <property type="project" value="TreeGrafter"/>
</dbReference>
<organism evidence="6 7">
    <name type="scientific">Genlisea aurea</name>
    <dbReference type="NCBI Taxonomy" id="192259"/>
    <lineage>
        <taxon>Eukaryota</taxon>
        <taxon>Viridiplantae</taxon>
        <taxon>Streptophyta</taxon>
        <taxon>Embryophyta</taxon>
        <taxon>Tracheophyta</taxon>
        <taxon>Spermatophyta</taxon>
        <taxon>Magnoliopsida</taxon>
        <taxon>eudicotyledons</taxon>
        <taxon>Gunneridae</taxon>
        <taxon>Pentapetalae</taxon>
        <taxon>asterids</taxon>
        <taxon>lamiids</taxon>
        <taxon>Lamiales</taxon>
        <taxon>Lentibulariaceae</taxon>
        <taxon>Genlisea</taxon>
    </lineage>
</organism>
<dbReference type="PANTHER" id="PTHR11722">
    <property type="entry name" value="60S RIBOSOMAL PROTEIN L13"/>
    <property type="match status" value="1"/>
</dbReference>
<dbReference type="InterPro" id="IPR018256">
    <property type="entry name" value="Ribosomal_eL13_CS"/>
</dbReference>
<dbReference type="GO" id="GO:0006412">
    <property type="term" value="P:translation"/>
    <property type="evidence" value="ECO:0007669"/>
    <property type="project" value="InterPro"/>
</dbReference>
<dbReference type="InterPro" id="IPR001380">
    <property type="entry name" value="Ribosomal_eL13"/>
</dbReference>
<dbReference type="PROSITE" id="PS01104">
    <property type="entry name" value="RIBOSOMAL_L13E"/>
    <property type="match status" value="1"/>
</dbReference>
<gene>
    <name evidence="6" type="ORF">M569_02849</name>
</gene>
<keyword evidence="7" id="KW-1185">Reference proteome</keyword>
<proteinExistence type="inferred from homology"/>
<comment type="caution">
    <text evidence="6">The sequence shown here is derived from an EMBL/GenBank/DDBJ whole genome shotgun (WGS) entry which is preliminary data.</text>
</comment>
<feature type="compositionally biased region" description="Basic and acidic residues" evidence="5">
    <location>
        <begin position="197"/>
        <end position="207"/>
    </location>
</feature>
<dbReference type="AlphaFoldDB" id="S8CX13"/>
<evidence type="ECO:0000256" key="1">
    <source>
        <dbReference type="ARBA" id="ARBA00005640"/>
    </source>
</evidence>
<comment type="similarity">
    <text evidence="1 4">Belongs to the eukaryotic ribosomal protein eL13 family.</text>
</comment>
<dbReference type="OrthoDB" id="10264538at2759"/>
<evidence type="ECO:0000256" key="3">
    <source>
        <dbReference type="ARBA" id="ARBA00023274"/>
    </source>
</evidence>
<evidence type="ECO:0000256" key="4">
    <source>
        <dbReference type="RuleBase" id="RU000572"/>
    </source>
</evidence>
<dbReference type="PANTHER" id="PTHR11722:SF0">
    <property type="entry name" value="LARGE RIBOSOMAL SUBUNIT PROTEIN EL13"/>
    <property type="match status" value="1"/>
</dbReference>
<keyword evidence="2 4" id="KW-0689">Ribosomal protein</keyword>
<protein>
    <recommendedName>
        <fullName evidence="4">60S ribosomal protein L13</fullName>
    </recommendedName>
</protein>
<dbReference type="Proteomes" id="UP000015453">
    <property type="component" value="Unassembled WGS sequence"/>
</dbReference>
<evidence type="ECO:0000313" key="7">
    <source>
        <dbReference type="Proteomes" id="UP000015453"/>
    </source>
</evidence>
<dbReference type="GO" id="GO:0022625">
    <property type="term" value="C:cytosolic large ribosomal subunit"/>
    <property type="evidence" value="ECO:0007669"/>
    <property type="project" value="TreeGrafter"/>
</dbReference>
<sequence>MVKHNNVVPNSHFRKHWQDYVKTWFNQPARKTRRRIARQKKAVKIFPRPTAGPLRPVVHCQTRKYNMKVRAGKGFSLEELKAAGIPKKLAPTIGIAVDHRRKNRSLEGLQANVQRLKTYKAKLVVFPRRARKFKAGDSTAEELASATQVSGPVLPIVGEKPNVELVKVTEELKSFRAYDKLRVERMNKRHAGKRAKKAAEAEKDEKK</sequence>
<evidence type="ECO:0000313" key="6">
    <source>
        <dbReference type="EMBL" id="EPS71909.1"/>
    </source>
</evidence>
<dbReference type="Gene3D" id="1.20.5.110">
    <property type="match status" value="1"/>
</dbReference>
<evidence type="ECO:0000256" key="2">
    <source>
        <dbReference type="ARBA" id="ARBA00022980"/>
    </source>
</evidence>
<accession>S8CX13</accession>
<dbReference type="HAMAP" id="MF_00499">
    <property type="entry name" value="Ribosomal_eL13"/>
    <property type="match status" value="1"/>
</dbReference>
<feature type="compositionally biased region" description="Basic residues" evidence="5">
    <location>
        <begin position="187"/>
        <end position="196"/>
    </location>
</feature>
<dbReference type="GO" id="GO:0003735">
    <property type="term" value="F:structural constituent of ribosome"/>
    <property type="evidence" value="ECO:0007669"/>
    <property type="project" value="InterPro"/>
</dbReference>